<keyword evidence="2" id="KW-0812">Transmembrane</keyword>
<keyword evidence="6" id="KW-1185">Reference proteome</keyword>
<proteinExistence type="predicted"/>
<dbReference type="InterPro" id="IPR027787">
    <property type="entry name" value="Alpha/beta-hydrolase_catalytic"/>
</dbReference>
<dbReference type="PATRIC" id="fig|1125718.3.peg.1330"/>
<dbReference type="eggNOG" id="COG4425">
    <property type="taxonomic scope" value="Bacteria"/>
</dbReference>
<sequence length="582" mass="63775">MTRSTSSPIKPLLLERIWDRLGPDPAGLLLGAVFFVLALTPSLLPRDLLVQGVACGLCAGTGYLLGVWLSWNWRTWIRTAVRALWASSGRSLPGWWPLWKRRVEIVLSLVVILLLNGILLGAVHWQQEVAALTGSRAYTPAQYLLVFPVGFGLWMLLAMIGRGFLRLEDWLRRHLPQRLPMPVRSMSAWIIVIVLIFALVNHAIPGLIISGAESAFSMRNDADPPNTARPMAAERSGSSDSSVPWETLGAYGKRFVGRGLSAQGLQEITSRPAVEPIRVYAGLKSADTDEARAALVVEELKRTGAASRSAVMIAPTTGTGWVNPIAALSLELLYDGDTAIAAAQYSYLPSGVQFIADTDKARASGRALVRAVVAWWKTLPEDDRPRLLLYGESLGVIAGEAAFSDLGDVVDSVDGVLWVGPPNSSRLWHDLVARRDPGTREADPTYSAGMTVRFAQDSSQLQSFVGDDTWGDSRILYIQHPSDPVVWWSPRLIRAPQPDWLRETAGADRSPAMHWMPYITFFQVSTDLPRATNVPHGHGHHYGTEILDGLALICDDDAFTAERITQAHHELELALAAQPSDD</sequence>
<gene>
    <name evidence="5" type="ORF">HMPREF1318_1421</name>
</gene>
<feature type="transmembrane region" description="Helical" evidence="2">
    <location>
        <begin position="21"/>
        <end position="42"/>
    </location>
</feature>
<organism evidence="5 6">
    <name type="scientific">Actinomyces massiliensis F0489</name>
    <dbReference type="NCBI Taxonomy" id="1125718"/>
    <lineage>
        <taxon>Bacteria</taxon>
        <taxon>Bacillati</taxon>
        <taxon>Actinomycetota</taxon>
        <taxon>Actinomycetes</taxon>
        <taxon>Actinomycetales</taxon>
        <taxon>Actinomycetaceae</taxon>
        <taxon>Actinomyces</taxon>
    </lineage>
</organism>
<feature type="transmembrane region" description="Helical" evidence="2">
    <location>
        <begin position="186"/>
        <end position="209"/>
    </location>
</feature>
<feature type="transmembrane region" description="Helical" evidence="2">
    <location>
        <begin position="48"/>
        <end position="69"/>
    </location>
</feature>
<dbReference type="Pfam" id="PF15420">
    <property type="entry name" value="Abhydrolase_9_N"/>
    <property type="match status" value="1"/>
</dbReference>
<accession>J0ND03</accession>
<evidence type="ECO:0000313" key="6">
    <source>
        <dbReference type="Proteomes" id="UP000002941"/>
    </source>
</evidence>
<feature type="region of interest" description="Disordered" evidence="1">
    <location>
        <begin position="220"/>
        <end position="245"/>
    </location>
</feature>
<feature type="domain" description="Alpha/beta-hydrolase catalytic" evidence="3">
    <location>
        <begin position="277"/>
        <end position="565"/>
    </location>
</feature>
<evidence type="ECO:0000259" key="4">
    <source>
        <dbReference type="Pfam" id="PF15420"/>
    </source>
</evidence>
<feature type="transmembrane region" description="Helical" evidence="2">
    <location>
        <begin position="105"/>
        <end position="125"/>
    </location>
</feature>
<feature type="domain" description="Alpha/beta-hydrolase N-terminal" evidence="4">
    <location>
        <begin position="39"/>
        <end position="259"/>
    </location>
</feature>
<protein>
    <submittedName>
        <fullName evidence="5">Membrane protein, PF10081 family</fullName>
    </submittedName>
</protein>
<dbReference type="Proteomes" id="UP000002941">
    <property type="component" value="Unassembled WGS sequence"/>
</dbReference>
<dbReference type="Pfam" id="PF10081">
    <property type="entry name" value="Abhydrolase_9"/>
    <property type="match status" value="1"/>
</dbReference>
<evidence type="ECO:0000256" key="1">
    <source>
        <dbReference type="SAM" id="MobiDB-lite"/>
    </source>
</evidence>
<evidence type="ECO:0000256" key="2">
    <source>
        <dbReference type="SAM" id="Phobius"/>
    </source>
</evidence>
<dbReference type="EMBL" id="AKFT01000104">
    <property type="protein sequence ID" value="EJF44874.1"/>
    <property type="molecule type" value="Genomic_DNA"/>
</dbReference>
<keyword evidence="2" id="KW-1133">Transmembrane helix</keyword>
<dbReference type="ESTHER" id="9acto-j0nd03">
    <property type="family name" value="Abhydrolase_9"/>
</dbReference>
<dbReference type="InterPro" id="IPR027788">
    <property type="entry name" value="Alpha/beta-hydrolase_N_dom"/>
</dbReference>
<dbReference type="RefSeq" id="WP_008731340.1">
    <property type="nucleotide sequence ID" value="NZ_AKFT01000104.1"/>
</dbReference>
<feature type="transmembrane region" description="Helical" evidence="2">
    <location>
        <begin position="145"/>
        <end position="165"/>
    </location>
</feature>
<evidence type="ECO:0000259" key="3">
    <source>
        <dbReference type="Pfam" id="PF10081"/>
    </source>
</evidence>
<evidence type="ECO:0000313" key="5">
    <source>
        <dbReference type="EMBL" id="EJF44874.1"/>
    </source>
</evidence>
<dbReference type="OrthoDB" id="4397445at2"/>
<reference evidence="5 6" key="1">
    <citation type="submission" date="2012-05" db="EMBL/GenBank/DDBJ databases">
        <authorList>
            <person name="Harkins D.M."/>
            <person name="Madupu R."/>
            <person name="Durkin A.S."/>
            <person name="Torralba M."/>
            <person name="Methe B."/>
            <person name="Sutton G.G."/>
            <person name="Nelson K.E."/>
        </authorList>
    </citation>
    <scope>NUCLEOTIDE SEQUENCE [LARGE SCALE GENOMIC DNA]</scope>
    <source>
        <strain evidence="5 6">F0489</strain>
    </source>
</reference>
<keyword evidence="2" id="KW-0472">Membrane</keyword>
<name>J0ND03_9ACTO</name>
<dbReference type="AlphaFoldDB" id="J0ND03"/>
<comment type="caution">
    <text evidence="5">The sequence shown here is derived from an EMBL/GenBank/DDBJ whole genome shotgun (WGS) entry which is preliminary data.</text>
</comment>